<evidence type="ECO:0000313" key="1">
    <source>
        <dbReference type="EMBL" id="KAH9293378.1"/>
    </source>
</evidence>
<reference evidence="1 2" key="1">
    <citation type="journal article" date="2021" name="Nat. Plants">
        <title>The Taxus genome provides insights into paclitaxel biosynthesis.</title>
        <authorList>
            <person name="Xiong X."/>
            <person name="Gou J."/>
            <person name="Liao Q."/>
            <person name="Li Y."/>
            <person name="Zhou Q."/>
            <person name="Bi G."/>
            <person name="Li C."/>
            <person name="Du R."/>
            <person name="Wang X."/>
            <person name="Sun T."/>
            <person name="Guo L."/>
            <person name="Liang H."/>
            <person name="Lu P."/>
            <person name="Wu Y."/>
            <person name="Zhang Z."/>
            <person name="Ro D.K."/>
            <person name="Shang Y."/>
            <person name="Huang S."/>
            <person name="Yan J."/>
        </authorList>
    </citation>
    <scope>NUCLEOTIDE SEQUENCE [LARGE SCALE GENOMIC DNA]</scope>
    <source>
        <strain evidence="1">Ta-2019</strain>
    </source>
</reference>
<dbReference type="EMBL" id="JAHRHJ020001213">
    <property type="protein sequence ID" value="KAH9293378.1"/>
    <property type="molecule type" value="Genomic_DNA"/>
</dbReference>
<accession>A0AA38F8M0</accession>
<dbReference type="Pfam" id="PF06830">
    <property type="entry name" value="Root_cap"/>
    <property type="match status" value="1"/>
</dbReference>
<dbReference type="Proteomes" id="UP000824469">
    <property type="component" value="Unassembled WGS sequence"/>
</dbReference>
<evidence type="ECO:0000313" key="2">
    <source>
        <dbReference type="Proteomes" id="UP000824469"/>
    </source>
</evidence>
<dbReference type="InterPro" id="IPR009646">
    <property type="entry name" value="Root_cap"/>
</dbReference>
<keyword evidence="2" id="KW-1185">Reference proteome</keyword>
<gene>
    <name evidence="1" type="ORF">KI387_041418</name>
</gene>
<dbReference type="OMA" id="FAHLEIE"/>
<comment type="caution">
    <text evidence="1">The sequence shown here is derived from an EMBL/GenBank/DDBJ whole genome shotgun (WGS) entry which is preliminary data.</text>
</comment>
<sequence length="121" mass="13796">VPIPKEDDHVHRYQIPSYNCFAHLEIQLKNFNPSAMVEGVLGQTYRPNFKNLVKVEVPMPTIMGNEGKYKMSTLVVADYKSCIFKPYYFVSHFESLLVESTPTTFDCASKVGSRASIVCRR</sequence>
<protein>
    <submittedName>
        <fullName evidence="1">Uncharacterized protein</fullName>
    </submittedName>
</protein>
<organism evidence="1 2">
    <name type="scientific">Taxus chinensis</name>
    <name type="common">Chinese yew</name>
    <name type="synonym">Taxus wallichiana var. chinensis</name>
    <dbReference type="NCBI Taxonomy" id="29808"/>
    <lineage>
        <taxon>Eukaryota</taxon>
        <taxon>Viridiplantae</taxon>
        <taxon>Streptophyta</taxon>
        <taxon>Embryophyta</taxon>
        <taxon>Tracheophyta</taxon>
        <taxon>Spermatophyta</taxon>
        <taxon>Pinopsida</taxon>
        <taxon>Pinidae</taxon>
        <taxon>Conifers II</taxon>
        <taxon>Cupressales</taxon>
        <taxon>Taxaceae</taxon>
        <taxon>Taxus</taxon>
    </lineage>
</organism>
<proteinExistence type="predicted"/>
<dbReference type="PANTHER" id="PTHR31656">
    <property type="entry name" value="ROOT CAP DOMAIN-CONTAINING PROTEIN"/>
    <property type="match status" value="1"/>
</dbReference>
<name>A0AA38F8M0_TAXCH</name>
<feature type="non-terminal residue" evidence="1">
    <location>
        <position position="1"/>
    </location>
</feature>
<dbReference type="AlphaFoldDB" id="A0AA38F8M0"/>